<reference evidence="1 2" key="1">
    <citation type="journal article" date="2015" name="Nature">
        <title>rRNA introns, odd ribosomes, and small enigmatic genomes across a large radiation of phyla.</title>
        <authorList>
            <person name="Brown C.T."/>
            <person name="Hug L.A."/>
            <person name="Thomas B.C."/>
            <person name="Sharon I."/>
            <person name="Castelle C.J."/>
            <person name="Singh A."/>
            <person name="Wilkins M.J."/>
            <person name="Williams K.H."/>
            <person name="Banfield J.F."/>
        </authorList>
    </citation>
    <scope>NUCLEOTIDE SEQUENCE [LARGE SCALE GENOMIC DNA]</scope>
</reference>
<dbReference type="AlphaFoldDB" id="A0A0G1GVJ1"/>
<protein>
    <submittedName>
        <fullName evidence="1">Protein containing DUF1814</fullName>
    </submittedName>
</protein>
<dbReference type="Pfam" id="PF08843">
    <property type="entry name" value="AbiEii"/>
    <property type="match status" value="1"/>
</dbReference>
<proteinExistence type="predicted"/>
<dbReference type="Gene3D" id="3.10.450.620">
    <property type="entry name" value="JHP933, nucleotidyltransferase-like core domain"/>
    <property type="match status" value="1"/>
</dbReference>
<evidence type="ECO:0000313" key="2">
    <source>
        <dbReference type="Proteomes" id="UP000034617"/>
    </source>
</evidence>
<dbReference type="EMBL" id="LCHM01000012">
    <property type="protein sequence ID" value="KKT38233.1"/>
    <property type="molecule type" value="Genomic_DNA"/>
</dbReference>
<dbReference type="InterPro" id="IPR014942">
    <property type="entry name" value="AbiEii"/>
</dbReference>
<name>A0A0G1GVJ1_9BACT</name>
<gene>
    <name evidence="1" type="ORF">UW22_C0012G0002</name>
</gene>
<comment type="caution">
    <text evidence="1">The sequence shown here is derived from an EMBL/GenBank/DDBJ whole genome shotgun (WGS) entry which is preliminary data.</text>
</comment>
<accession>A0A0G1GVJ1</accession>
<sequence length="279" mass="33071">MIVQNIKKIIDRPQNKNRLYIRNLVKEEIQNYILNFVYNDSVFQNLIFTGGTCLRKLYGLDRLSEDLDFDYNFNFSIDNFALKVKNYFYSQLTYQKVSTKVSGNKQTVFIKLPLFKELNVYQDRTPEDVFVRCDFSKQISKEYGLNTGMITAGTFKVIVEAYDLETLFANKITAFLRRSFYKGKFQKLPFKGRDVYDLFWFLQISSKSGYHLKPNNKRLLSLIKERSMDQIKQDVKRKIALVDPKYVYKDVLPLVESGQFLNQFLEIFNKDRYGDVIYD</sequence>
<organism evidence="1 2">
    <name type="scientific">Candidatus Gottesmanbacteria bacterium GW2011_GWB1_44_11c</name>
    <dbReference type="NCBI Taxonomy" id="1618447"/>
    <lineage>
        <taxon>Bacteria</taxon>
        <taxon>Candidatus Gottesmaniibacteriota</taxon>
    </lineage>
</organism>
<evidence type="ECO:0000313" key="1">
    <source>
        <dbReference type="EMBL" id="KKT38233.1"/>
    </source>
</evidence>
<dbReference type="Proteomes" id="UP000034617">
    <property type="component" value="Unassembled WGS sequence"/>
</dbReference>